<name>A0A2S0I866_9BURK</name>
<organism evidence="1 2">
    <name type="scientific">Achromobacter spanius</name>
    <dbReference type="NCBI Taxonomy" id="217203"/>
    <lineage>
        <taxon>Bacteria</taxon>
        <taxon>Pseudomonadati</taxon>
        <taxon>Pseudomonadota</taxon>
        <taxon>Betaproteobacteria</taxon>
        <taxon>Burkholderiales</taxon>
        <taxon>Alcaligenaceae</taxon>
        <taxon>Achromobacter</taxon>
    </lineage>
</organism>
<evidence type="ECO:0000313" key="1">
    <source>
        <dbReference type="EMBL" id="AVJ28198.1"/>
    </source>
</evidence>
<gene>
    <name evidence="1" type="ORF">CLM73_14355</name>
</gene>
<keyword evidence="2" id="KW-1185">Reference proteome</keyword>
<dbReference type="Proteomes" id="UP000239477">
    <property type="component" value="Chromosome"/>
</dbReference>
<dbReference type="EMBL" id="CP023270">
    <property type="protein sequence ID" value="AVJ28198.1"/>
    <property type="molecule type" value="Genomic_DNA"/>
</dbReference>
<dbReference type="RefSeq" id="WP_105239004.1">
    <property type="nucleotide sequence ID" value="NZ_CP023270.1"/>
</dbReference>
<dbReference type="OrthoDB" id="8664881at2"/>
<proteinExistence type="predicted"/>
<sequence>MEVFNYTPTLSTPQPMTNGERCALRTLAAAQQLLHPERPPAVLMSSVEAELAKYVKDTYRPRTSW</sequence>
<evidence type="ECO:0000313" key="2">
    <source>
        <dbReference type="Proteomes" id="UP000239477"/>
    </source>
</evidence>
<accession>A0A2S0I866</accession>
<protein>
    <submittedName>
        <fullName evidence="1">Uncharacterized protein</fullName>
    </submittedName>
</protein>
<reference evidence="1 2" key="1">
    <citation type="submission" date="2017-09" db="EMBL/GenBank/DDBJ databases">
        <title>Genomic, metabolic, and phenotypic characteristics of bacterial isolates from the natural microbiome of the model nematode Caenorhabditis elegans.</title>
        <authorList>
            <person name="Zimmermann J."/>
            <person name="Obeng N."/>
            <person name="Yang W."/>
            <person name="Obeng O."/>
            <person name="Kissoyan K."/>
            <person name="Pees B."/>
            <person name="Dirksen P."/>
            <person name="Hoppner M."/>
            <person name="Franke A."/>
            <person name="Rosenstiel P."/>
            <person name="Leippe M."/>
            <person name="Dierking K."/>
            <person name="Kaleta C."/>
            <person name="Schulenburg H."/>
        </authorList>
    </citation>
    <scope>NUCLEOTIDE SEQUENCE [LARGE SCALE GENOMIC DNA]</scope>
    <source>
        <strain evidence="1 2">MYb73</strain>
    </source>
</reference>
<dbReference type="AlphaFoldDB" id="A0A2S0I866"/>